<dbReference type="Proteomes" id="UP000585050">
    <property type="component" value="Unassembled WGS sequence"/>
</dbReference>
<protein>
    <submittedName>
        <fullName evidence="2">Uncharacterized protein</fullName>
    </submittedName>
</protein>
<keyword evidence="1" id="KW-1133">Transmembrane helix</keyword>
<feature type="transmembrane region" description="Helical" evidence="1">
    <location>
        <begin position="90"/>
        <end position="115"/>
    </location>
</feature>
<dbReference type="AlphaFoldDB" id="A0A7X8SHI2"/>
<sequence length="116" mass="13054">MKTLESISFQNIELIENFFDGKLSHLESQKFLRQLMSDAELRDDFDLVIEMSPQMVSWSLEKKRRVRLAFSTRHYGVSSLPSKGNLAKDLVAYGTATVAAAGLLVFISGLFVFFAS</sequence>
<keyword evidence="1" id="KW-0812">Transmembrane</keyword>
<keyword evidence="1" id="KW-0472">Membrane</keyword>
<organism evidence="2 3">
    <name type="scientific">Flammeovirga agarivorans</name>
    <dbReference type="NCBI Taxonomy" id="2726742"/>
    <lineage>
        <taxon>Bacteria</taxon>
        <taxon>Pseudomonadati</taxon>
        <taxon>Bacteroidota</taxon>
        <taxon>Cytophagia</taxon>
        <taxon>Cytophagales</taxon>
        <taxon>Flammeovirgaceae</taxon>
        <taxon>Flammeovirga</taxon>
    </lineage>
</organism>
<accession>A0A7X8SHI2</accession>
<dbReference type="EMBL" id="JABAIL010000001">
    <property type="protein sequence ID" value="NLR90252.1"/>
    <property type="molecule type" value="Genomic_DNA"/>
</dbReference>
<proteinExistence type="predicted"/>
<dbReference type="RefSeq" id="WP_168880960.1">
    <property type="nucleotide sequence ID" value="NZ_JABAIL010000001.1"/>
</dbReference>
<evidence type="ECO:0000313" key="3">
    <source>
        <dbReference type="Proteomes" id="UP000585050"/>
    </source>
</evidence>
<reference evidence="2 3" key="1">
    <citation type="submission" date="2020-04" db="EMBL/GenBank/DDBJ databases">
        <title>Flammeovirga sp. SR4, a novel species isolated from seawater.</title>
        <authorList>
            <person name="Wang X."/>
        </authorList>
    </citation>
    <scope>NUCLEOTIDE SEQUENCE [LARGE SCALE GENOMIC DNA]</scope>
    <source>
        <strain evidence="2 3">SR4</strain>
    </source>
</reference>
<evidence type="ECO:0000313" key="2">
    <source>
        <dbReference type="EMBL" id="NLR90252.1"/>
    </source>
</evidence>
<evidence type="ECO:0000256" key="1">
    <source>
        <dbReference type="SAM" id="Phobius"/>
    </source>
</evidence>
<gene>
    <name evidence="2" type="ORF">HGP29_03500</name>
</gene>
<comment type="caution">
    <text evidence="2">The sequence shown here is derived from an EMBL/GenBank/DDBJ whole genome shotgun (WGS) entry which is preliminary data.</text>
</comment>
<keyword evidence="3" id="KW-1185">Reference proteome</keyword>
<name>A0A7X8SHI2_9BACT</name>